<dbReference type="InterPro" id="IPR050055">
    <property type="entry name" value="EF-Tu_GTPase"/>
</dbReference>
<dbReference type="GO" id="GO:0005525">
    <property type="term" value="F:GTP binding"/>
    <property type="evidence" value="ECO:0007669"/>
    <property type="project" value="UniProtKB-KW"/>
</dbReference>
<protein>
    <recommendedName>
        <fullName evidence="7">Tr-type G domain-containing protein</fullName>
    </recommendedName>
</protein>
<dbReference type="Pfam" id="PF03143">
    <property type="entry name" value="GTP_EFTU_D3"/>
    <property type="match status" value="1"/>
</dbReference>
<sequence>MQVEVAAVGEVVLSVGASWGPDNLSEDQLQHVLDELTQQMLAQHADVTVLRQRPGTKPSAGGANADVLVRRRATGGMPLELRVAVIGNVDSGKSTMVGVLTRSVLDDGRGLARSKVFKHSHEEETGRTSSIGQHNLCLDSRGNILNDALYRTHSSDYIARSSKVITLVDLAGHERYFKTTAYGLTGHMPDYACLIIGANAGVVGMCKEHLGVALALKVPVFFLVTKVDICPAHVLEHTINTLTAILRKPGVRLKPFMVRSRDDVLTCARHMHTATLAPVLLTSAVTGDGLDLVRMFYNLLPPRQRWAERAREPTTFIIDETFGVPGVGTVVAGTLKGGVITTGASLLLGPDLADGSFKPTAIKSIAYKRLPVNKVVAGQTAALALKKVKRGSVRKGMVLVDASLRPKATYEFSAEVSVLTHSTTIQPRYQAVIHCEIVRQAARVVAMDRERLRSGDRACVRFRFLQRPEYLTKGTRFVFREGRTKGIGVVIEVE</sequence>
<dbReference type="FunFam" id="2.40.30.10:FF:000014">
    <property type="entry name" value="Probable GTP-binding protein 1"/>
    <property type="match status" value="1"/>
</dbReference>
<dbReference type="EMBL" id="JALJOU010000034">
    <property type="protein sequence ID" value="KAK9833999.1"/>
    <property type="molecule type" value="Genomic_DNA"/>
</dbReference>
<feature type="domain" description="Tr-type G" evidence="7">
    <location>
        <begin position="78"/>
        <end position="305"/>
    </location>
</feature>
<reference evidence="8 9" key="1">
    <citation type="journal article" date="2024" name="Nat. Commun.">
        <title>Phylogenomics reveals the evolutionary origins of lichenization in chlorophyte algae.</title>
        <authorList>
            <person name="Puginier C."/>
            <person name="Libourel C."/>
            <person name="Otte J."/>
            <person name="Skaloud P."/>
            <person name="Haon M."/>
            <person name="Grisel S."/>
            <person name="Petersen M."/>
            <person name="Berrin J.G."/>
            <person name="Delaux P.M."/>
            <person name="Dal Grande F."/>
            <person name="Keller J."/>
        </authorList>
    </citation>
    <scope>NUCLEOTIDE SEQUENCE [LARGE SCALE GENOMIC DNA]</scope>
    <source>
        <strain evidence="8 9">SAG 245.80</strain>
    </source>
</reference>
<comment type="caution">
    <text evidence="8">The sequence shown here is derived from an EMBL/GenBank/DDBJ whole genome shotgun (WGS) entry which is preliminary data.</text>
</comment>
<evidence type="ECO:0000256" key="5">
    <source>
        <dbReference type="ARBA" id="ARBA00022917"/>
    </source>
</evidence>
<keyword evidence="4" id="KW-0251">Elongation factor</keyword>
<dbReference type="PANTHER" id="PTHR43721">
    <property type="entry name" value="ELONGATION FACTOR TU-RELATED"/>
    <property type="match status" value="1"/>
</dbReference>
<proteinExistence type="inferred from homology"/>
<dbReference type="PANTHER" id="PTHR43721:SF9">
    <property type="entry name" value="GTP-BINDING PROTEIN 1"/>
    <property type="match status" value="1"/>
</dbReference>
<dbReference type="InterPro" id="IPR027417">
    <property type="entry name" value="P-loop_NTPase"/>
</dbReference>
<comment type="function">
    <text evidence="1">This protein promotes the GTP-dependent binding of aminoacyl-tRNA to the A-site of ribosomes during protein biosynthesis.</text>
</comment>
<dbReference type="CDD" id="cd03708">
    <property type="entry name" value="GTPBP_III"/>
    <property type="match status" value="1"/>
</dbReference>
<dbReference type="GO" id="GO:0003924">
    <property type="term" value="F:GTPase activity"/>
    <property type="evidence" value="ECO:0007669"/>
    <property type="project" value="InterPro"/>
</dbReference>
<dbReference type="SUPFAM" id="SSF52540">
    <property type="entry name" value="P-loop containing nucleoside triphosphate hydrolases"/>
    <property type="match status" value="1"/>
</dbReference>
<organism evidence="8 9">
    <name type="scientific">Elliptochloris bilobata</name>
    <dbReference type="NCBI Taxonomy" id="381761"/>
    <lineage>
        <taxon>Eukaryota</taxon>
        <taxon>Viridiplantae</taxon>
        <taxon>Chlorophyta</taxon>
        <taxon>core chlorophytes</taxon>
        <taxon>Trebouxiophyceae</taxon>
        <taxon>Trebouxiophyceae incertae sedis</taxon>
        <taxon>Elliptochloris clade</taxon>
        <taxon>Elliptochloris</taxon>
    </lineage>
</organism>
<accession>A0AAW1RK17</accession>
<dbReference type="Pfam" id="PF00009">
    <property type="entry name" value="GTP_EFTU"/>
    <property type="match status" value="1"/>
</dbReference>
<dbReference type="AlphaFoldDB" id="A0AAW1RK17"/>
<dbReference type="InterPro" id="IPR009001">
    <property type="entry name" value="Transl_elong_EF1A/Init_IF2_C"/>
</dbReference>
<dbReference type="InterPro" id="IPR035531">
    <property type="entry name" value="GTPBP1-like"/>
</dbReference>
<evidence type="ECO:0000256" key="6">
    <source>
        <dbReference type="ARBA" id="ARBA00023134"/>
    </source>
</evidence>
<dbReference type="SUPFAM" id="SSF50465">
    <property type="entry name" value="EF-Tu/eEF-1alpha/eIF2-gamma C-terminal domain"/>
    <property type="match status" value="1"/>
</dbReference>
<dbReference type="InterPro" id="IPR000795">
    <property type="entry name" value="T_Tr_GTP-bd_dom"/>
</dbReference>
<gene>
    <name evidence="8" type="ORF">WJX81_002107</name>
</gene>
<evidence type="ECO:0000259" key="7">
    <source>
        <dbReference type="PROSITE" id="PS51722"/>
    </source>
</evidence>
<evidence type="ECO:0000256" key="2">
    <source>
        <dbReference type="ARBA" id="ARBA00007249"/>
    </source>
</evidence>
<dbReference type="Proteomes" id="UP001445335">
    <property type="component" value="Unassembled WGS sequence"/>
</dbReference>
<dbReference type="Gene3D" id="3.40.50.300">
    <property type="entry name" value="P-loop containing nucleotide triphosphate hydrolases"/>
    <property type="match status" value="1"/>
</dbReference>
<dbReference type="CDD" id="cd04165">
    <property type="entry name" value="GTPBP1_like"/>
    <property type="match status" value="1"/>
</dbReference>
<dbReference type="GO" id="GO:0003746">
    <property type="term" value="F:translation elongation factor activity"/>
    <property type="evidence" value="ECO:0007669"/>
    <property type="project" value="UniProtKB-KW"/>
</dbReference>
<dbReference type="Gene3D" id="2.40.30.10">
    <property type="entry name" value="Translation factors"/>
    <property type="match status" value="2"/>
</dbReference>
<evidence type="ECO:0000313" key="9">
    <source>
        <dbReference type="Proteomes" id="UP001445335"/>
    </source>
</evidence>
<evidence type="ECO:0000313" key="8">
    <source>
        <dbReference type="EMBL" id="KAK9833999.1"/>
    </source>
</evidence>
<dbReference type="PROSITE" id="PS51722">
    <property type="entry name" value="G_TR_2"/>
    <property type="match status" value="1"/>
</dbReference>
<keyword evidence="5" id="KW-0648">Protein biosynthesis</keyword>
<dbReference type="FunFam" id="3.40.50.300:FF:000091">
    <property type="entry name" value="Probable GTP-binding protein 1"/>
    <property type="match status" value="1"/>
</dbReference>
<evidence type="ECO:0000256" key="1">
    <source>
        <dbReference type="ARBA" id="ARBA00003982"/>
    </source>
</evidence>
<name>A0AAW1RK17_9CHLO</name>
<evidence type="ECO:0000256" key="3">
    <source>
        <dbReference type="ARBA" id="ARBA00022741"/>
    </source>
</evidence>
<evidence type="ECO:0000256" key="4">
    <source>
        <dbReference type="ARBA" id="ARBA00022768"/>
    </source>
</evidence>
<dbReference type="CDD" id="cd03694">
    <property type="entry name" value="GTPBP_II"/>
    <property type="match status" value="1"/>
</dbReference>
<keyword evidence="3" id="KW-0547">Nucleotide-binding</keyword>
<keyword evidence="6" id="KW-0342">GTP-binding</keyword>
<dbReference type="InterPro" id="IPR009000">
    <property type="entry name" value="Transl_B-barrel_sf"/>
</dbReference>
<comment type="similarity">
    <text evidence="2">Belongs to the TRAFAC class translation factor GTPase superfamily. Classic translation factor GTPase family. EF-Tu/EF-1A subfamily.</text>
</comment>
<dbReference type="SUPFAM" id="SSF50447">
    <property type="entry name" value="Translation proteins"/>
    <property type="match status" value="1"/>
</dbReference>
<dbReference type="InterPro" id="IPR004160">
    <property type="entry name" value="Transl_elong_EFTu/EF1A_C"/>
</dbReference>
<keyword evidence="9" id="KW-1185">Reference proteome</keyword>